<keyword evidence="2" id="KW-0378">Hydrolase</keyword>
<evidence type="ECO:0000256" key="3">
    <source>
        <dbReference type="ARBA" id="ARBA00023204"/>
    </source>
</evidence>
<keyword evidence="6" id="KW-1185">Reference proteome</keyword>
<reference evidence="5" key="1">
    <citation type="submission" date="2021-10" db="EMBL/GenBank/DDBJ databases">
        <title>Streptomyces nigrumlapis sp.nov.,an antimicrobial producing actinobacterium isolated from Black Gobi rocks.</title>
        <authorList>
            <person name="Wen Y."/>
            <person name="Zhang W."/>
            <person name="Liu X.G."/>
        </authorList>
    </citation>
    <scope>NUCLEOTIDE SEQUENCE</scope>
    <source>
        <strain evidence="5">ST13-2-2</strain>
    </source>
</reference>
<accession>A0ABY4M1I2</accession>
<evidence type="ECO:0000313" key="5">
    <source>
        <dbReference type="EMBL" id="UQA91610.1"/>
    </source>
</evidence>
<dbReference type="InterPro" id="IPR011604">
    <property type="entry name" value="PDDEXK-like_dom_sf"/>
</dbReference>
<keyword evidence="2" id="KW-0547">Nucleotide-binding</keyword>
<dbReference type="Gene3D" id="3.90.320.10">
    <property type="match status" value="1"/>
</dbReference>
<evidence type="ECO:0000256" key="1">
    <source>
        <dbReference type="ARBA" id="ARBA00022763"/>
    </source>
</evidence>
<keyword evidence="1" id="KW-0227">DNA damage</keyword>
<dbReference type="Proteomes" id="UP000830115">
    <property type="component" value="Chromosome"/>
</dbReference>
<keyword evidence="2" id="KW-0347">Helicase</keyword>
<organism evidence="5 6">
    <name type="scientific">Streptomyces halobius</name>
    <dbReference type="NCBI Taxonomy" id="2879846"/>
    <lineage>
        <taxon>Bacteria</taxon>
        <taxon>Bacillati</taxon>
        <taxon>Actinomycetota</taxon>
        <taxon>Actinomycetes</taxon>
        <taxon>Kitasatosporales</taxon>
        <taxon>Streptomycetaceae</taxon>
        <taxon>Streptomyces</taxon>
    </lineage>
</organism>
<evidence type="ECO:0000313" key="6">
    <source>
        <dbReference type="Proteomes" id="UP000830115"/>
    </source>
</evidence>
<keyword evidence="2" id="KW-0067">ATP-binding</keyword>
<gene>
    <name evidence="5" type="ORF">K9S39_06840</name>
</gene>
<dbReference type="RefSeq" id="WP_248862418.1">
    <property type="nucleotide sequence ID" value="NZ_CP086322.1"/>
</dbReference>
<dbReference type="Pfam" id="PF12705">
    <property type="entry name" value="PDDEXK_1"/>
    <property type="match status" value="1"/>
</dbReference>
<evidence type="ECO:0000256" key="2">
    <source>
        <dbReference type="ARBA" id="ARBA00022806"/>
    </source>
</evidence>
<keyword evidence="3" id="KW-0234">DNA repair</keyword>
<dbReference type="EMBL" id="CP086322">
    <property type="protein sequence ID" value="UQA91610.1"/>
    <property type="molecule type" value="Genomic_DNA"/>
</dbReference>
<proteinExistence type="predicted"/>
<sequence>MNEPPTHLSHSSRETLLRCAKAYFLSRIAKAPSRPALWLAGGSAVHEVTELWDREQVADLEATWSIHFDRQLKEMRDKEPNENAWRWSKTEPIETWRSIGLQFVQTYVSWRERAQWEIWTTPEGEPAIELDVSGLLPGCPVEIKGYVDRVFHDPVFDKLWVLDLKSGKRPPKSADQFATYAALIEVKYGVKITDGVAFMNRQGTLGKPFNLSEHTPESIGKVYGEAWELIETGEFPANGFDRECFICDVSAACYAKRGPLAAQYDPNHPDHPDHQYPF</sequence>
<protein>
    <submittedName>
        <fullName evidence="5">PD-(D/E)XK nuclease family protein</fullName>
    </submittedName>
</protein>
<name>A0ABY4M1I2_9ACTN</name>
<feature type="domain" description="PD-(D/E)XK endonuclease-like" evidence="4">
    <location>
        <begin position="7"/>
        <end position="253"/>
    </location>
</feature>
<evidence type="ECO:0000259" key="4">
    <source>
        <dbReference type="Pfam" id="PF12705"/>
    </source>
</evidence>
<dbReference type="InterPro" id="IPR038726">
    <property type="entry name" value="PDDEXK_AddAB-type"/>
</dbReference>